<dbReference type="Gene3D" id="3.40.50.150">
    <property type="entry name" value="Vaccinia Virus protein VP39"/>
    <property type="match status" value="1"/>
</dbReference>
<dbReference type="NCBIfam" id="TIGR00446">
    <property type="entry name" value="nop2p"/>
    <property type="match status" value="1"/>
</dbReference>
<evidence type="ECO:0000256" key="4">
    <source>
        <dbReference type="ARBA" id="ARBA00022691"/>
    </source>
</evidence>
<keyword evidence="4 6" id="KW-0949">S-adenosyl-L-methionine</keyword>
<evidence type="ECO:0000256" key="2">
    <source>
        <dbReference type="ARBA" id="ARBA00022603"/>
    </source>
</evidence>
<dbReference type="InterPro" id="IPR048457">
    <property type="entry name" value="YebU_pre-PUA_dom"/>
</dbReference>
<dbReference type="InterPro" id="IPR027391">
    <property type="entry name" value="Nol1_Nop2_Fmu_2"/>
</dbReference>
<organism evidence="8 9">
    <name type="scientific">Gallaecimonas pentaromativorans</name>
    <dbReference type="NCBI Taxonomy" id="584787"/>
    <lineage>
        <taxon>Bacteria</taxon>
        <taxon>Pseudomonadati</taxon>
        <taxon>Pseudomonadota</taxon>
        <taxon>Gammaproteobacteria</taxon>
        <taxon>Enterobacterales</taxon>
        <taxon>Gallaecimonadaceae</taxon>
        <taxon>Gallaecimonas</taxon>
    </lineage>
</organism>
<keyword evidence="5 6" id="KW-0694">RNA-binding</keyword>
<evidence type="ECO:0000256" key="1">
    <source>
        <dbReference type="ARBA" id="ARBA00022490"/>
    </source>
</evidence>
<dbReference type="Pfam" id="PF13636">
    <property type="entry name" value="Methyltranf_PUA"/>
    <property type="match status" value="1"/>
</dbReference>
<evidence type="ECO:0000256" key="5">
    <source>
        <dbReference type="ARBA" id="ARBA00022884"/>
    </source>
</evidence>
<dbReference type="InterPro" id="IPR029063">
    <property type="entry name" value="SAM-dependent_MTases_sf"/>
</dbReference>
<dbReference type="AlphaFoldDB" id="A0A3N1P6B6"/>
<dbReference type="InterPro" id="IPR023267">
    <property type="entry name" value="RCMT"/>
</dbReference>
<accession>A0A3N1P6B6</accession>
<dbReference type="STRING" id="584787.GCA_001247655_02649"/>
<dbReference type="InterPro" id="IPR031341">
    <property type="entry name" value="Methyltr_RsmF_N"/>
</dbReference>
<dbReference type="Pfam" id="PF17125">
    <property type="entry name" value="Methyltr_RsmF_N"/>
    <property type="match status" value="1"/>
</dbReference>
<dbReference type="SUPFAM" id="SSF53335">
    <property type="entry name" value="S-adenosyl-L-methionine-dependent methyltransferases"/>
    <property type="match status" value="1"/>
</dbReference>
<dbReference type="PANTHER" id="PTHR22807:SF30">
    <property type="entry name" value="28S RRNA (CYTOSINE(4447)-C(5))-METHYLTRANSFERASE-RELATED"/>
    <property type="match status" value="1"/>
</dbReference>
<dbReference type="Proteomes" id="UP000268033">
    <property type="component" value="Unassembled WGS sequence"/>
</dbReference>
<feature type="active site" description="Nucleophile" evidence="6">
    <location>
        <position position="246"/>
    </location>
</feature>
<dbReference type="CDD" id="cd02440">
    <property type="entry name" value="AdoMet_MTases"/>
    <property type="match status" value="1"/>
</dbReference>
<dbReference type="GO" id="GO:0003723">
    <property type="term" value="F:RNA binding"/>
    <property type="evidence" value="ECO:0007669"/>
    <property type="project" value="UniProtKB-UniRule"/>
</dbReference>
<dbReference type="Pfam" id="PF01189">
    <property type="entry name" value="Methyltr_RsmB-F"/>
    <property type="match status" value="1"/>
</dbReference>
<dbReference type="Gene3D" id="3.10.450.720">
    <property type="match status" value="1"/>
</dbReference>
<keyword evidence="9" id="KW-1185">Reference proteome</keyword>
<comment type="caution">
    <text evidence="8">The sequence shown here is derived from an EMBL/GenBank/DDBJ whole genome shotgun (WGS) entry which is preliminary data.</text>
</comment>
<dbReference type="PRINTS" id="PR02008">
    <property type="entry name" value="RCMTFAMILY"/>
</dbReference>
<reference evidence="8 9" key="1">
    <citation type="submission" date="2018-11" db="EMBL/GenBank/DDBJ databases">
        <title>Genomic Encyclopedia of Type Strains, Phase IV (KMG-IV): sequencing the most valuable type-strain genomes for metagenomic binning, comparative biology and taxonomic classification.</title>
        <authorList>
            <person name="Goeker M."/>
        </authorList>
    </citation>
    <scope>NUCLEOTIDE SEQUENCE [LARGE SCALE GENOMIC DNA]</scope>
    <source>
        <strain evidence="8 9">DSM 21945</strain>
    </source>
</reference>
<comment type="similarity">
    <text evidence="6">Belongs to the class I-like SAM-binding methyltransferase superfamily. RsmB/NOP family.</text>
</comment>
<dbReference type="NCBIfam" id="NF008898">
    <property type="entry name" value="PRK11933.1"/>
    <property type="match status" value="1"/>
</dbReference>
<dbReference type="InterPro" id="IPR001678">
    <property type="entry name" value="MeTrfase_RsmB-F_NOP2_dom"/>
</dbReference>
<proteinExistence type="inferred from homology"/>
<evidence type="ECO:0000313" key="9">
    <source>
        <dbReference type="Proteomes" id="UP000268033"/>
    </source>
</evidence>
<feature type="domain" description="SAM-dependent MTase RsmB/NOP-type" evidence="7">
    <location>
        <begin position="28"/>
        <end position="310"/>
    </location>
</feature>
<evidence type="ECO:0000256" key="6">
    <source>
        <dbReference type="PROSITE-ProRule" id="PRU01023"/>
    </source>
</evidence>
<keyword evidence="2 6" id="KW-0489">Methyltransferase</keyword>
<feature type="binding site" evidence="6">
    <location>
        <position position="175"/>
    </location>
    <ligand>
        <name>S-adenosyl-L-methionine</name>
        <dbReference type="ChEBI" id="CHEBI:59789"/>
    </ligand>
</feature>
<gene>
    <name evidence="8" type="ORF">EDC28_104204</name>
</gene>
<feature type="binding site" evidence="6">
    <location>
        <begin position="124"/>
        <end position="130"/>
    </location>
    <ligand>
        <name>S-adenosyl-L-methionine</name>
        <dbReference type="ChEBI" id="CHEBI:59789"/>
    </ligand>
</feature>
<dbReference type="InterPro" id="IPR011023">
    <property type="entry name" value="Nop2p"/>
</dbReference>
<dbReference type="Pfam" id="PF21150">
    <property type="entry name" value="YebU_pre-PUA_dom"/>
    <property type="match status" value="1"/>
</dbReference>
<dbReference type="PANTHER" id="PTHR22807">
    <property type="entry name" value="NOP2 YEAST -RELATED NOL1/NOP2/FMU SUN DOMAIN-CONTAINING"/>
    <property type="match status" value="1"/>
</dbReference>
<dbReference type="InterPro" id="IPR049560">
    <property type="entry name" value="MeTrfase_RsmB-F_NOP2_cat"/>
</dbReference>
<protein>
    <submittedName>
        <fullName evidence="8">16S rRNA m(5)C-1407 methyltransferase</fullName>
    </submittedName>
</protein>
<evidence type="ECO:0000259" key="7">
    <source>
        <dbReference type="PROSITE" id="PS51686"/>
    </source>
</evidence>
<evidence type="ECO:0000256" key="3">
    <source>
        <dbReference type="ARBA" id="ARBA00022679"/>
    </source>
</evidence>
<dbReference type="EMBL" id="RJUL01000004">
    <property type="protein sequence ID" value="ROQ27554.1"/>
    <property type="molecule type" value="Genomic_DNA"/>
</dbReference>
<evidence type="ECO:0000313" key="8">
    <source>
        <dbReference type="EMBL" id="ROQ27554.1"/>
    </source>
</evidence>
<dbReference type="RefSeq" id="WP_280530834.1">
    <property type="nucleotide sequence ID" value="NZ_RJUL01000004.1"/>
</dbReference>
<sequence>MQSKAFLPPSFLAAMDAIMPSGLSREDFAAACQRPLRKAIRVNTLKINVADFQARMAPKGWQLSPIPWCESGFWVARDDESKMLGNEPEHQLGLFYVQEASSMMPPTALWHVLEGQAQKVLDMAAAPGSKTTQLAALMQNGGVLVANELSSSRLKSMAANIQRLGVANVALSHFDGRVFGNALPETFDAILLDAPCGGEGTIRKDADALKNWSQSHIDEISALQQQLLASAFSALKVGGVLAYSTCTLNRQENQHVLDSLIKAHPGKVEVLSLEGLFEGAHKALTEEGYLHIWPQIYDSEGFFVAAIKKTGSVESEPPGFKLGKFPYQSAPKKVAEAFGHYLAEQFGFTQPLNLWQREQTLWHFPKAGEALIGRFRMDRLGIKVAEQAGKEWRLHQDFIQAFGQHCHSIALSLEEASEFLKGRDIARDTPAGGEQLVSLEGYPLGSVKVIKNKLKNRLPRELVKDQGL</sequence>
<keyword evidence="3 6" id="KW-0808">Transferase</keyword>
<feature type="binding site" evidence="6">
    <location>
        <position position="193"/>
    </location>
    <ligand>
        <name>S-adenosyl-L-methionine</name>
        <dbReference type="ChEBI" id="CHEBI:59789"/>
    </ligand>
</feature>
<dbReference type="GO" id="GO:0070475">
    <property type="term" value="P:rRNA base methylation"/>
    <property type="evidence" value="ECO:0007669"/>
    <property type="project" value="TreeGrafter"/>
</dbReference>
<dbReference type="PROSITE" id="PS51686">
    <property type="entry name" value="SAM_MT_RSMB_NOP"/>
    <property type="match status" value="1"/>
</dbReference>
<name>A0A3N1P6B6_9GAMM</name>
<keyword evidence="1" id="KW-0963">Cytoplasm</keyword>
<dbReference type="GO" id="GO:0009383">
    <property type="term" value="F:rRNA (cytosine-C5-)-methyltransferase activity"/>
    <property type="evidence" value="ECO:0007669"/>
    <property type="project" value="TreeGrafter"/>
</dbReference>
<feature type="binding site" evidence="6">
    <location>
        <position position="148"/>
    </location>
    <ligand>
        <name>S-adenosyl-L-methionine</name>
        <dbReference type="ChEBI" id="CHEBI:59789"/>
    </ligand>
</feature>